<dbReference type="AlphaFoldDB" id="A0A0N1H2R1"/>
<protein>
    <recommendedName>
        <fullName evidence="2">RING-type domain-containing protein</fullName>
    </recommendedName>
</protein>
<dbReference type="RefSeq" id="XP_017998998.1">
    <property type="nucleotide sequence ID" value="XM_018144832.1"/>
</dbReference>
<evidence type="ECO:0000313" key="3">
    <source>
        <dbReference type="EMBL" id="KPI39035.1"/>
    </source>
</evidence>
<keyword evidence="1" id="KW-0863">Zinc-finger</keyword>
<gene>
    <name evidence="3" type="ORF">AB675_4677</name>
</gene>
<dbReference type="OrthoDB" id="8062037at2759"/>
<keyword evidence="4" id="KW-1185">Reference proteome</keyword>
<feature type="domain" description="RING-type" evidence="2">
    <location>
        <begin position="177"/>
        <end position="250"/>
    </location>
</feature>
<dbReference type="Proteomes" id="UP000038010">
    <property type="component" value="Unassembled WGS sequence"/>
</dbReference>
<accession>A0A0N1H2R1</accession>
<dbReference type="InterPro" id="IPR001841">
    <property type="entry name" value="Znf_RING"/>
</dbReference>
<sequence>MNNGANQNPIANHPAGLMFRGANDNMYAIDLNAGLVIEFAANNGNNANNGNAVEGPLLPDGHADQLLPNLVANDIPPPAPQPNPVVQERAGLLPPALEALLHEVELGFAQPGPHMGPAQQPHPQLNTFPSAHYHIPSVIWPYTPNASMIGDILSSYSAVPHPQTIRWKIDDADHLSCAICREDYIERDEMAVLPCGAGRRDGAEPGCDEDGYHVGHRFHLECLRRYWAARQAEGEVPDEEVYRMKCPMCRQGYRWTLDRA</sequence>
<dbReference type="SUPFAM" id="SSF57850">
    <property type="entry name" value="RING/U-box"/>
    <property type="match status" value="1"/>
</dbReference>
<evidence type="ECO:0000259" key="2">
    <source>
        <dbReference type="PROSITE" id="PS50089"/>
    </source>
</evidence>
<reference evidence="3 4" key="1">
    <citation type="submission" date="2015-06" db="EMBL/GenBank/DDBJ databases">
        <title>Draft genome of the ant-associated black yeast Phialophora attae CBS 131958.</title>
        <authorList>
            <person name="Moreno L.F."/>
            <person name="Stielow B.J."/>
            <person name="de Hoog S."/>
            <person name="Vicente V.A."/>
            <person name="Weiss V.A."/>
            <person name="de Vries M."/>
            <person name="Cruz L.M."/>
            <person name="Souza E.M."/>
        </authorList>
    </citation>
    <scope>NUCLEOTIDE SEQUENCE [LARGE SCALE GENOMIC DNA]</scope>
    <source>
        <strain evidence="3 4">CBS 131958</strain>
    </source>
</reference>
<dbReference type="STRING" id="1664694.A0A0N1H2R1"/>
<evidence type="ECO:0000313" key="4">
    <source>
        <dbReference type="Proteomes" id="UP000038010"/>
    </source>
</evidence>
<organism evidence="3 4">
    <name type="scientific">Cyphellophora attinorum</name>
    <dbReference type="NCBI Taxonomy" id="1664694"/>
    <lineage>
        <taxon>Eukaryota</taxon>
        <taxon>Fungi</taxon>
        <taxon>Dikarya</taxon>
        <taxon>Ascomycota</taxon>
        <taxon>Pezizomycotina</taxon>
        <taxon>Eurotiomycetes</taxon>
        <taxon>Chaetothyriomycetidae</taxon>
        <taxon>Chaetothyriales</taxon>
        <taxon>Cyphellophoraceae</taxon>
        <taxon>Cyphellophora</taxon>
    </lineage>
</organism>
<name>A0A0N1H2R1_9EURO</name>
<comment type="caution">
    <text evidence="3">The sequence shown here is derived from an EMBL/GenBank/DDBJ whole genome shotgun (WGS) entry which is preliminary data.</text>
</comment>
<dbReference type="PROSITE" id="PS50089">
    <property type="entry name" value="ZF_RING_2"/>
    <property type="match status" value="1"/>
</dbReference>
<dbReference type="EMBL" id="LFJN01000016">
    <property type="protein sequence ID" value="KPI39035.1"/>
    <property type="molecule type" value="Genomic_DNA"/>
</dbReference>
<dbReference type="GeneID" id="28736712"/>
<dbReference type="CDD" id="cd16448">
    <property type="entry name" value="RING-H2"/>
    <property type="match status" value="1"/>
</dbReference>
<dbReference type="VEuPathDB" id="FungiDB:AB675_4677"/>
<keyword evidence="1" id="KW-0862">Zinc</keyword>
<evidence type="ECO:0000256" key="1">
    <source>
        <dbReference type="PROSITE-ProRule" id="PRU00175"/>
    </source>
</evidence>
<keyword evidence="1" id="KW-0479">Metal-binding</keyword>
<dbReference type="Gene3D" id="3.30.40.10">
    <property type="entry name" value="Zinc/RING finger domain, C3HC4 (zinc finger)"/>
    <property type="match status" value="1"/>
</dbReference>
<dbReference type="InterPro" id="IPR013083">
    <property type="entry name" value="Znf_RING/FYVE/PHD"/>
</dbReference>
<dbReference type="GO" id="GO:0008270">
    <property type="term" value="F:zinc ion binding"/>
    <property type="evidence" value="ECO:0007669"/>
    <property type="project" value="UniProtKB-KW"/>
</dbReference>
<proteinExistence type="predicted"/>